<dbReference type="EMBL" id="WKKH01000041">
    <property type="protein sequence ID" value="MRX78138.1"/>
    <property type="molecule type" value="Genomic_DNA"/>
</dbReference>
<comment type="caution">
    <text evidence="1">The sequence shown here is derived from an EMBL/GenBank/DDBJ whole genome shotgun (WGS) entry which is preliminary data.</text>
</comment>
<accession>A0A7K0G2W1</accession>
<dbReference type="Proteomes" id="UP000487757">
    <property type="component" value="Unassembled WGS sequence"/>
</dbReference>
<evidence type="ECO:0000313" key="1">
    <source>
        <dbReference type="EMBL" id="MRX78138.1"/>
    </source>
</evidence>
<dbReference type="AlphaFoldDB" id="A0A7K0G2W1"/>
<reference evidence="1 2" key="1">
    <citation type="submission" date="2019-11" db="EMBL/GenBank/DDBJ databases">
        <title>Pedobacter petrophilus genome.</title>
        <authorList>
            <person name="Feldbauer M.J."/>
            <person name="Newman J.D."/>
        </authorList>
    </citation>
    <scope>NUCLEOTIDE SEQUENCE [LARGE SCALE GENOMIC DNA]</scope>
    <source>
        <strain evidence="1 2">LMG 29686</strain>
    </source>
</reference>
<sequence length="55" mass="6433">MLIKKRMLYVSHFQICFNRIDVDFPFGLQKKSDGEIKFDDSRVVSGKVYGKAFKT</sequence>
<gene>
    <name evidence="1" type="ORF">GJU39_18830</name>
</gene>
<organism evidence="1 2">
    <name type="scientific">Pedobacter petrophilus</name>
    <dbReference type="NCBI Taxonomy" id="1908241"/>
    <lineage>
        <taxon>Bacteria</taxon>
        <taxon>Pseudomonadati</taxon>
        <taxon>Bacteroidota</taxon>
        <taxon>Sphingobacteriia</taxon>
        <taxon>Sphingobacteriales</taxon>
        <taxon>Sphingobacteriaceae</taxon>
        <taxon>Pedobacter</taxon>
    </lineage>
</organism>
<evidence type="ECO:0000313" key="2">
    <source>
        <dbReference type="Proteomes" id="UP000487757"/>
    </source>
</evidence>
<dbReference type="RefSeq" id="WP_154282548.1">
    <property type="nucleotide sequence ID" value="NZ_JBHUJQ010000001.1"/>
</dbReference>
<protein>
    <submittedName>
        <fullName evidence="1">Uncharacterized protein</fullName>
    </submittedName>
</protein>
<proteinExistence type="predicted"/>
<name>A0A7K0G2W1_9SPHI</name>
<keyword evidence="2" id="KW-1185">Reference proteome</keyword>